<proteinExistence type="predicted"/>
<sequence>MSNNLDDDLLEAVRLGAPYAYRSWEPQAPCVVLGRGNSAEQEAHEDRCQRDGVPILRRRGGGGTVVLSPGVLVVSLVKFVKHPYHFAEYFFQINGIFIDALRDCGVEHLHQRGISDICLGDRKIVGSSMYRSKLLLFYTASLMVENDVTLLDRYLKYPSKEPEYRRGRPHREFVATLAAAHPGLTVAAVQPTIDRLFLERMHEIE</sequence>
<dbReference type="STRING" id="1499966.U14_05191"/>
<dbReference type="Gene3D" id="3.30.930.10">
    <property type="entry name" value="Bira Bifunctional Protein, Domain 2"/>
    <property type="match status" value="1"/>
</dbReference>
<gene>
    <name evidence="2" type="ORF">U14_05191</name>
</gene>
<feature type="domain" description="BPL/LPL catalytic" evidence="1">
    <location>
        <begin position="15"/>
        <end position="205"/>
    </location>
</feature>
<protein>
    <submittedName>
        <fullName evidence="2">Putative lipoate-protein ligase</fullName>
    </submittedName>
</protein>
<dbReference type="PANTHER" id="PTHR43679:SF2">
    <property type="entry name" value="OCTANOYL-[GCVH]:PROTEIN N-OCTANOYLTRANSFERASE"/>
    <property type="match status" value="1"/>
</dbReference>
<evidence type="ECO:0000313" key="2">
    <source>
        <dbReference type="EMBL" id="GAK53916.1"/>
    </source>
</evidence>
<evidence type="ECO:0000259" key="1">
    <source>
        <dbReference type="PROSITE" id="PS51733"/>
    </source>
</evidence>
<name>A0A081BR85_9BACT</name>
<dbReference type="Pfam" id="PF21948">
    <property type="entry name" value="LplA-B_cat"/>
    <property type="match status" value="1"/>
</dbReference>
<keyword evidence="3" id="KW-1185">Reference proteome</keyword>
<dbReference type="PANTHER" id="PTHR43679">
    <property type="entry name" value="OCTANOYLTRANSFERASE LIPM-RELATED"/>
    <property type="match status" value="1"/>
</dbReference>
<dbReference type="InterPro" id="IPR004143">
    <property type="entry name" value="BPL_LPL_catalytic"/>
</dbReference>
<accession>A0A081BR85</accession>
<organism evidence="2">
    <name type="scientific">Candidatus Moduliflexus flocculans</name>
    <dbReference type="NCBI Taxonomy" id="1499966"/>
    <lineage>
        <taxon>Bacteria</taxon>
        <taxon>Candidatus Moduliflexota</taxon>
        <taxon>Candidatus Moduliflexia</taxon>
        <taxon>Candidatus Moduliflexales</taxon>
        <taxon>Candidatus Moduliflexaceae</taxon>
    </lineage>
</organism>
<dbReference type="GO" id="GO:0016874">
    <property type="term" value="F:ligase activity"/>
    <property type="evidence" value="ECO:0007669"/>
    <property type="project" value="UniProtKB-KW"/>
</dbReference>
<dbReference type="EMBL" id="DF820460">
    <property type="protein sequence ID" value="GAK53916.1"/>
    <property type="molecule type" value="Genomic_DNA"/>
</dbReference>
<reference evidence="2" key="1">
    <citation type="journal article" date="2015" name="PeerJ">
        <title>First genomic representation of candidate bacterial phylum KSB3 points to enhanced environmental sensing as a trigger of wastewater bulking.</title>
        <authorList>
            <person name="Sekiguchi Y."/>
            <person name="Ohashi A."/>
            <person name="Parks D.H."/>
            <person name="Yamauchi T."/>
            <person name="Tyson G.W."/>
            <person name="Hugenholtz P."/>
        </authorList>
    </citation>
    <scope>NUCLEOTIDE SEQUENCE [LARGE SCALE GENOMIC DNA]</scope>
</reference>
<keyword evidence="2" id="KW-0436">Ligase</keyword>
<dbReference type="AlphaFoldDB" id="A0A081BR85"/>
<dbReference type="InterPro" id="IPR045864">
    <property type="entry name" value="aa-tRNA-synth_II/BPL/LPL"/>
</dbReference>
<dbReference type="Proteomes" id="UP000030700">
    <property type="component" value="Unassembled WGS sequence"/>
</dbReference>
<dbReference type="PROSITE" id="PS51733">
    <property type="entry name" value="BPL_LPL_CATALYTIC"/>
    <property type="match status" value="1"/>
</dbReference>
<dbReference type="SUPFAM" id="SSF55681">
    <property type="entry name" value="Class II aaRS and biotin synthetases"/>
    <property type="match status" value="1"/>
</dbReference>
<dbReference type="HOGENOM" id="CLU_098639_0_0_0"/>
<evidence type="ECO:0000313" key="3">
    <source>
        <dbReference type="Proteomes" id="UP000030700"/>
    </source>
</evidence>
<dbReference type="InterPro" id="IPR050664">
    <property type="entry name" value="Octanoyltrans_LipM/LipL"/>
</dbReference>